<dbReference type="EMBL" id="AKHW03002055">
    <property type="protein sequence ID" value="KYO40233.1"/>
    <property type="molecule type" value="Genomic_DNA"/>
</dbReference>
<protein>
    <recommendedName>
        <fullName evidence="2">Reverse transcriptase domain-containing protein</fullName>
    </recommendedName>
</protein>
<dbReference type="InterPro" id="IPR043502">
    <property type="entry name" value="DNA/RNA_pol_sf"/>
</dbReference>
<reference evidence="3 4" key="1">
    <citation type="journal article" date="2012" name="Genome Biol.">
        <title>Sequencing three crocodilian genomes to illuminate the evolution of archosaurs and amniotes.</title>
        <authorList>
            <person name="St John J.A."/>
            <person name="Braun E.L."/>
            <person name="Isberg S.R."/>
            <person name="Miles L.G."/>
            <person name="Chong A.Y."/>
            <person name="Gongora J."/>
            <person name="Dalzell P."/>
            <person name="Moran C."/>
            <person name="Bed'hom B."/>
            <person name="Abzhanov A."/>
            <person name="Burgess S.C."/>
            <person name="Cooksey A.M."/>
            <person name="Castoe T.A."/>
            <person name="Crawford N.G."/>
            <person name="Densmore L.D."/>
            <person name="Drew J.C."/>
            <person name="Edwards S.V."/>
            <person name="Faircloth B.C."/>
            <person name="Fujita M.K."/>
            <person name="Greenwold M.J."/>
            <person name="Hoffmann F.G."/>
            <person name="Howard J.M."/>
            <person name="Iguchi T."/>
            <person name="Janes D.E."/>
            <person name="Khan S.Y."/>
            <person name="Kohno S."/>
            <person name="de Koning A.J."/>
            <person name="Lance S.L."/>
            <person name="McCarthy F.M."/>
            <person name="McCormack J.E."/>
            <person name="Merchant M.E."/>
            <person name="Peterson D.G."/>
            <person name="Pollock D.D."/>
            <person name="Pourmand N."/>
            <person name="Raney B.J."/>
            <person name="Roessler K.A."/>
            <person name="Sanford J.R."/>
            <person name="Sawyer R.H."/>
            <person name="Schmidt C.J."/>
            <person name="Triplett E.W."/>
            <person name="Tuberville T.D."/>
            <person name="Venegas-Anaya M."/>
            <person name="Howard J.T."/>
            <person name="Jarvis E.D."/>
            <person name="Guillette L.J.Jr."/>
            <person name="Glenn T.C."/>
            <person name="Green R.E."/>
            <person name="Ray D.A."/>
        </authorList>
    </citation>
    <scope>NUCLEOTIDE SEQUENCE [LARGE SCALE GENOMIC DNA]</scope>
    <source>
        <strain evidence="3">KSC_2009_1</strain>
    </source>
</reference>
<dbReference type="AlphaFoldDB" id="A0A151NU14"/>
<keyword evidence="4" id="KW-1185">Reference proteome</keyword>
<accession>A0A151NU14</accession>
<feature type="domain" description="Reverse transcriptase" evidence="2">
    <location>
        <begin position="271"/>
        <end position="521"/>
    </location>
</feature>
<gene>
    <name evidence="3" type="ORF">Y1Q_0019438</name>
</gene>
<dbReference type="Pfam" id="PF00078">
    <property type="entry name" value="RVT_1"/>
    <property type="match status" value="1"/>
</dbReference>
<evidence type="ECO:0000259" key="2">
    <source>
        <dbReference type="PROSITE" id="PS50878"/>
    </source>
</evidence>
<dbReference type="PROSITE" id="PS50878">
    <property type="entry name" value="RT_POL"/>
    <property type="match status" value="1"/>
</dbReference>
<comment type="caution">
    <text evidence="3">The sequence shown here is derived from an EMBL/GenBank/DDBJ whole genome shotgun (WGS) entry which is preliminary data.</text>
</comment>
<dbReference type="SUPFAM" id="SSF56672">
    <property type="entry name" value="DNA/RNA polymerases"/>
    <property type="match status" value="1"/>
</dbReference>
<proteinExistence type="predicted"/>
<organism evidence="3 4">
    <name type="scientific">Alligator mississippiensis</name>
    <name type="common">American alligator</name>
    <dbReference type="NCBI Taxonomy" id="8496"/>
    <lineage>
        <taxon>Eukaryota</taxon>
        <taxon>Metazoa</taxon>
        <taxon>Chordata</taxon>
        <taxon>Craniata</taxon>
        <taxon>Vertebrata</taxon>
        <taxon>Euteleostomi</taxon>
        <taxon>Archelosauria</taxon>
        <taxon>Archosauria</taxon>
        <taxon>Crocodylia</taxon>
        <taxon>Alligatoridae</taxon>
        <taxon>Alligatorinae</taxon>
        <taxon>Alligator</taxon>
    </lineage>
</organism>
<name>A0A151NU14_ALLMI</name>
<feature type="compositionally biased region" description="Low complexity" evidence="1">
    <location>
        <begin position="42"/>
        <end position="55"/>
    </location>
</feature>
<dbReference type="Proteomes" id="UP000050525">
    <property type="component" value="Unassembled WGS sequence"/>
</dbReference>
<evidence type="ECO:0000256" key="1">
    <source>
        <dbReference type="SAM" id="MobiDB-lite"/>
    </source>
</evidence>
<dbReference type="PANTHER" id="PTHR19446">
    <property type="entry name" value="REVERSE TRANSCRIPTASES"/>
    <property type="match status" value="1"/>
</dbReference>
<feature type="region of interest" description="Disordered" evidence="1">
    <location>
        <begin position="42"/>
        <end position="69"/>
    </location>
</feature>
<sequence>MFRGARNISQLIAAEMASKTPKQVSEKRRLLGLYPEQTASGGVAESASAVEEGSVTPETEARNPINPPRKIRKVLSRRACRWLRKGQGLLDKVREVLGAWVEGQPGIRALVDSVSLDVLTSFLGVPPGPQRALGKKRPKEGGNPTSWMNKHAVKRGTFIQYQHLFGANRKLLAAVVLDGAECNQCTLPLEEVFQAYRGKWEVEPPFTGLGWFGVRRDADNFAFKALITPEEVVKHMMEMANKLAPGPDKLTLKDLRRADPKGDALVELFSLWLITGTVPDGLKECRSVLIPKAVDFEKLRQLGNWRPITIGSIVLRLFSRVLTAQLAAACPINPCQRGFISAPGCAENLKVLEFILRKVKQERWPLSVVFVDIAKAFDSVSHNHISWVLKAKGVDQHIVNLIEDSYQKVTTRVQVFNGFTPPISIKSGVKQGSPMSPLLFNIAMDPLIAKLETIGQGVKVGSASLATLAFADDLVLLSDSWEGMQHNISILEDFCNLTGLRVQPTKCHGVLLESDMRLLYG</sequence>
<dbReference type="CDD" id="cd01650">
    <property type="entry name" value="RT_nLTR_like"/>
    <property type="match status" value="1"/>
</dbReference>
<dbReference type="InterPro" id="IPR000477">
    <property type="entry name" value="RT_dom"/>
</dbReference>
<evidence type="ECO:0000313" key="3">
    <source>
        <dbReference type="EMBL" id="KYO40233.1"/>
    </source>
</evidence>
<evidence type="ECO:0000313" key="4">
    <source>
        <dbReference type="Proteomes" id="UP000050525"/>
    </source>
</evidence>